<feature type="region of interest" description="Disordered" evidence="1">
    <location>
        <begin position="89"/>
        <end position="113"/>
    </location>
</feature>
<evidence type="ECO:0000313" key="3">
    <source>
        <dbReference type="EMBL" id="BEH01766.1"/>
    </source>
</evidence>
<organism evidence="3 4">
    <name type="scientific">Brooklawnia propionicigenes</name>
    <dbReference type="NCBI Taxonomy" id="3041175"/>
    <lineage>
        <taxon>Bacteria</taxon>
        <taxon>Bacillati</taxon>
        <taxon>Actinomycetota</taxon>
        <taxon>Actinomycetes</taxon>
        <taxon>Propionibacteriales</taxon>
        <taxon>Propionibacteriaceae</taxon>
        <taxon>Brooklawnia</taxon>
    </lineage>
</organism>
<gene>
    <name evidence="3" type="ORF">brsh051_10470</name>
</gene>
<keyword evidence="4" id="KW-1185">Reference proteome</keyword>
<feature type="compositionally biased region" description="Basic and acidic residues" evidence="1">
    <location>
        <begin position="90"/>
        <end position="107"/>
    </location>
</feature>
<keyword evidence="2" id="KW-0472">Membrane</keyword>
<feature type="transmembrane region" description="Helical" evidence="2">
    <location>
        <begin position="43"/>
        <end position="61"/>
    </location>
</feature>
<proteinExistence type="predicted"/>
<dbReference type="EMBL" id="AP028056">
    <property type="protein sequence ID" value="BEH01766.1"/>
    <property type="molecule type" value="Genomic_DNA"/>
</dbReference>
<sequence length="113" mass="11580">MSNLGAYQEIVTAAARMGGVENMIRTIESGAVAKAAPALLGKGAGIGALVTLAAGGVYFGGRRLWSMYEARADAAEGAKEQLRAVLDVDGQEHPDYPSGGVDERTPDTDAGEA</sequence>
<dbReference type="AlphaFoldDB" id="A0AAN0MGH3"/>
<dbReference type="KEGG" id="broo:brsh051_10470"/>
<evidence type="ECO:0000256" key="2">
    <source>
        <dbReference type="SAM" id="Phobius"/>
    </source>
</evidence>
<keyword evidence="2" id="KW-1133">Transmembrane helix</keyword>
<name>A0AAN0MGH3_9ACTN</name>
<protein>
    <submittedName>
        <fullName evidence="3">Uncharacterized protein</fullName>
    </submittedName>
</protein>
<evidence type="ECO:0000256" key="1">
    <source>
        <dbReference type="SAM" id="MobiDB-lite"/>
    </source>
</evidence>
<dbReference type="Proteomes" id="UP001431656">
    <property type="component" value="Chromosome"/>
</dbReference>
<keyword evidence="2" id="KW-0812">Transmembrane</keyword>
<accession>A0AAN0MGH3</accession>
<reference evidence="3" key="1">
    <citation type="journal article" date="2024" name="Int. J. Syst. Evol. Microbiol.">
        <title>Brooklawnia propionicigenes sp. nov., a facultatively anaerobic, propionate-producing bacterium isolated from a methanogenic reactor treating waste from cattle farms.</title>
        <authorList>
            <person name="Akita Y."/>
            <person name="Ueki A."/>
            <person name="Tonouchi A."/>
            <person name="Sugawara Y."/>
            <person name="Honma S."/>
            <person name="Kaku N."/>
            <person name="Ueki K."/>
        </authorList>
    </citation>
    <scope>NUCLEOTIDE SEQUENCE</scope>
    <source>
        <strain evidence="3">SH051</strain>
    </source>
</reference>
<evidence type="ECO:0000313" key="4">
    <source>
        <dbReference type="Proteomes" id="UP001431656"/>
    </source>
</evidence>
<dbReference type="RefSeq" id="WP_286268095.1">
    <property type="nucleotide sequence ID" value="NZ_AP028056.1"/>
</dbReference>